<dbReference type="InterPro" id="IPR036779">
    <property type="entry name" value="LysM_dom_sf"/>
</dbReference>
<evidence type="ECO:0000313" key="4">
    <source>
        <dbReference type="Proteomes" id="UP000050969"/>
    </source>
</evidence>
<dbReference type="EMBL" id="JQCE01000058">
    <property type="protein sequence ID" value="KRO15944.1"/>
    <property type="molecule type" value="Genomic_DNA"/>
</dbReference>
<protein>
    <recommendedName>
        <fullName evidence="2">LysM domain-containing protein</fullName>
    </recommendedName>
</protein>
<dbReference type="SMART" id="SM00257">
    <property type="entry name" value="LysM"/>
    <property type="match status" value="1"/>
</dbReference>
<feature type="region of interest" description="Disordered" evidence="1">
    <location>
        <begin position="79"/>
        <end position="106"/>
    </location>
</feature>
<dbReference type="SUPFAM" id="SSF53955">
    <property type="entry name" value="Lysozyme-like"/>
    <property type="match status" value="1"/>
</dbReference>
<dbReference type="Gene3D" id="1.10.530.10">
    <property type="match status" value="1"/>
</dbReference>
<sequence length="195" mass="20089">MTLGVAGLSTSTTHAAVNNGNGTVTVEAGDTYMSIANAHSMSVASLETLNGRTVGGYDLIHPGEIVKVGGTATQATTQNTTTTQAQPAQQTQQATQTQAATTTNTAATASTTTNYGSDLKSYVLNKMVAATGVSASTWDAIITRESNWQSTAQNPSSSAHGLFQSLWINGSNSVDTQISDAIRLYNAAGLSPWAL</sequence>
<dbReference type="PATRIC" id="fig|1293598.4.peg.2229"/>
<feature type="domain" description="LysM" evidence="2">
    <location>
        <begin position="22"/>
        <end position="68"/>
    </location>
</feature>
<dbReference type="CDD" id="cd00118">
    <property type="entry name" value="LysM"/>
    <property type="match status" value="1"/>
</dbReference>
<name>A0A0R2MQP6_9LACO</name>
<dbReference type="Pfam" id="PF01476">
    <property type="entry name" value="LysM"/>
    <property type="match status" value="1"/>
</dbReference>
<proteinExistence type="predicted"/>
<gene>
    <name evidence="3" type="ORF">IV56_GL002135</name>
</gene>
<organism evidence="3 4">
    <name type="scientific">Lacticaseibacillus saniviri JCM 17471 = DSM 24301</name>
    <dbReference type="NCBI Taxonomy" id="1293598"/>
    <lineage>
        <taxon>Bacteria</taxon>
        <taxon>Bacillati</taxon>
        <taxon>Bacillota</taxon>
        <taxon>Bacilli</taxon>
        <taxon>Lactobacillales</taxon>
        <taxon>Lactobacillaceae</taxon>
        <taxon>Lacticaseibacillus</taxon>
    </lineage>
</organism>
<evidence type="ECO:0000313" key="3">
    <source>
        <dbReference type="EMBL" id="KRO15944.1"/>
    </source>
</evidence>
<dbReference type="InterPro" id="IPR018392">
    <property type="entry name" value="LysM"/>
</dbReference>
<accession>A0A0R2MQP6</accession>
<dbReference type="AlphaFoldDB" id="A0A0R2MQP6"/>
<reference evidence="3 4" key="1">
    <citation type="journal article" date="2015" name="Genome Announc.">
        <title>Expanding the biotechnology potential of lactobacilli through comparative genomics of 213 strains and associated genera.</title>
        <authorList>
            <person name="Sun Z."/>
            <person name="Harris H.M."/>
            <person name="McCann A."/>
            <person name="Guo C."/>
            <person name="Argimon S."/>
            <person name="Zhang W."/>
            <person name="Yang X."/>
            <person name="Jeffery I.B."/>
            <person name="Cooney J.C."/>
            <person name="Kagawa T.F."/>
            <person name="Liu W."/>
            <person name="Song Y."/>
            <person name="Salvetti E."/>
            <person name="Wrobel A."/>
            <person name="Rasinkangas P."/>
            <person name="Parkhill J."/>
            <person name="Rea M.C."/>
            <person name="O'Sullivan O."/>
            <person name="Ritari J."/>
            <person name="Douillard F.P."/>
            <person name="Paul Ross R."/>
            <person name="Yang R."/>
            <person name="Briner A.E."/>
            <person name="Felis G.E."/>
            <person name="de Vos W.M."/>
            <person name="Barrangou R."/>
            <person name="Klaenhammer T.R."/>
            <person name="Caufield P.W."/>
            <person name="Cui Y."/>
            <person name="Zhang H."/>
            <person name="O'Toole P.W."/>
        </authorList>
    </citation>
    <scope>NUCLEOTIDE SEQUENCE [LARGE SCALE GENOMIC DNA]</scope>
    <source>
        <strain evidence="3 4">DSM 24301</strain>
    </source>
</reference>
<dbReference type="Proteomes" id="UP000050969">
    <property type="component" value="Unassembled WGS sequence"/>
</dbReference>
<feature type="compositionally biased region" description="Polar residues" evidence="1">
    <location>
        <begin position="8"/>
        <end position="21"/>
    </location>
</feature>
<dbReference type="PROSITE" id="PS51782">
    <property type="entry name" value="LYSM"/>
    <property type="match status" value="1"/>
</dbReference>
<dbReference type="InterPro" id="IPR023346">
    <property type="entry name" value="Lysozyme-like_dom_sf"/>
</dbReference>
<comment type="caution">
    <text evidence="3">The sequence shown here is derived from an EMBL/GenBank/DDBJ whole genome shotgun (WGS) entry which is preliminary data.</text>
</comment>
<keyword evidence="4" id="KW-1185">Reference proteome</keyword>
<dbReference type="Gene3D" id="3.10.350.10">
    <property type="entry name" value="LysM domain"/>
    <property type="match status" value="1"/>
</dbReference>
<evidence type="ECO:0000256" key="1">
    <source>
        <dbReference type="SAM" id="MobiDB-lite"/>
    </source>
</evidence>
<feature type="region of interest" description="Disordered" evidence="1">
    <location>
        <begin position="1"/>
        <end position="21"/>
    </location>
</feature>
<evidence type="ECO:0000259" key="2">
    <source>
        <dbReference type="PROSITE" id="PS51782"/>
    </source>
</evidence>
<dbReference type="SUPFAM" id="SSF54106">
    <property type="entry name" value="LysM domain"/>
    <property type="match status" value="1"/>
</dbReference>
<dbReference type="STRING" id="1293598.IV56_GL002135"/>